<dbReference type="SUPFAM" id="SSF46689">
    <property type="entry name" value="Homeodomain-like"/>
    <property type="match status" value="1"/>
</dbReference>
<evidence type="ECO:0000259" key="6">
    <source>
        <dbReference type="PROSITE" id="PS50071"/>
    </source>
</evidence>
<name>A0A9Q0LP65_ANAIG</name>
<dbReference type="InterPro" id="IPR009057">
    <property type="entry name" value="Homeodomain-like_sf"/>
</dbReference>
<proteinExistence type="predicted"/>
<dbReference type="Proteomes" id="UP001149090">
    <property type="component" value="Unassembled WGS sequence"/>
</dbReference>
<sequence>MSTSQITTRSKSKRKIETYKLDKPTQSILLPTESKRILLIWLFYNIQNPYPTKREKQQLCEKANMNLEQVNNFFINARRRILRPIVEAIQEEEKKKDSPTTHQMRLKSGKKIPVSEIDFEHSPTLNSKNNYDNFESGQN</sequence>
<dbReference type="GO" id="GO:0006355">
    <property type="term" value="P:regulation of DNA-templated transcription"/>
    <property type="evidence" value="ECO:0007669"/>
    <property type="project" value="InterPro"/>
</dbReference>
<dbReference type="InterPro" id="IPR008422">
    <property type="entry name" value="KN_HD"/>
</dbReference>
<feature type="compositionally biased region" description="Polar residues" evidence="5">
    <location>
        <begin position="123"/>
        <end position="139"/>
    </location>
</feature>
<evidence type="ECO:0000256" key="1">
    <source>
        <dbReference type="ARBA" id="ARBA00023125"/>
    </source>
</evidence>
<keyword evidence="3 4" id="KW-0539">Nucleus</keyword>
<feature type="DNA-binding region" description="Homeobox" evidence="4">
    <location>
        <begin position="45"/>
        <end position="85"/>
    </location>
</feature>
<reference evidence="7" key="1">
    <citation type="submission" date="2022-10" db="EMBL/GenBank/DDBJ databases">
        <title>Novel sulphate-reducing endosymbionts in the free-living metamonad Anaeramoeba.</title>
        <authorList>
            <person name="Jerlstrom-Hultqvist J."/>
            <person name="Cepicka I."/>
            <person name="Gallot-Lavallee L."/>
            <person name="Salas-Leiva D."/>
            <person name="Curtis B.A."/>
            <person name="Zahonova K."/>
            <person name="Pipaliya S."/>
            <person name="Dacks J."/>
            <person name="Roger A.J."/>
        </authorList>
    </citation>
    <scope>NUCLEOTIDE SEQUENCE</scope>
    <source>
        <strain evidence="7">BMAN</strain>
    </source>
</reference>
<gene>
    <name evidence="7" type="ORF">M0811_06480</name>
</gene>
<evidence type="ECO:0000256" key="5">
    <source>
        <dbReference type="SAM" id="MobiDB-lite"/>
    </source>
</evidence>
<keyword evidence="2 4" id="KW-0371">Homeobox</keyword>
<evidence type="ECO:0000313" key="7">
    <source>
        <dbReference type="EMBL" id="KAJ5076201.1"/>
    </source>
</evidence>
<dbReference type="OrthoDB" id="10056939at2759"/>
<dbReference type="GO" id="GO:0003677">
    <property type="term" value="F:DNA binding"/>
    <property type="evidence" value="ECO:0007669"/>
    <property type="project" value="UniProtKB-UniRule"/>
</dbReference>
<feature type="region of interest" description="Disordered" evidence="5">
    <location>
        <begin position="91"/>
        <end position="139"/>
    </location>
</feature>
<dbReference type="AlphaFoldDB" id="A0A9Q0LP65"/>
<dbReference type="InterPro" id="IPR001356">
    <property type="entry name" value="HD"/>
</dbReference>
<accession>A0A9Q0LP65</accession>
<dbReference type="InterPro" id="IPR050224">
    <property type="entry name" value="TALE_homeobox"/>
</dbReference>
<organism evidence="7 8">
    <name type="scientific">Anaeramoeba ignava</name>
    <name type="common">Anaerobic marine amoeba</name>
    <dbReference type="NCBI Taxonomy" id="1746090"/>
    <lineage>
        <taxon>Eukaryota</taxon>
        <taxon>Metamonada</taxon>
        <taxon>Anaeramoebidae</taxon>
        <taxon>Anaeramoeba</taxon>
    </lineage>
</organism>
<dbReference type="Gene3D" id="1.10.10.60">
    <property type="entry name" value="Homeodomain-like"/>
    <property type="match status" value="1"/>
</dbReference>
<dbReference type="PANTHER" id="PTHR11850">
    <property type="entry name" value="HOMEOBOX PROTEIN TRANSCRIPTION FACTORS"/>
    <property type="match status" value="1"/>
</dbReference>
<evidence type="ECO:0000256" key="3">
    <source>
        <dbReference type="ARBA" id="ARBA00023242"/>
    </source>
</evidence>
<dbReference type="GO" id="GO:0005634">
    <property type="term" value="C:nucleus"/>
    <property type="evidence" value="ECO:0007669"/>
    <property type="project" value="UniProtKB-SubCell"/>
</dbReference>
<dbReference type="Pfam" id="PF05920">
    <property type="entry name" value="Homeobox_KN"/>
    <property type="match status" value="1"/>
</dbReference>
<evidence type="ECO:0000256" key="4">
    <source>
        <dbReference type="PROSITE-ProRule" id="PRU00108"/>
    </source>
</evidence>
<dbReference type="SMART" id="SM00389">
    <property type="entry name" value="HOX"/>
    <property type="match status" value="1"/>
</dbReference>
<dbReference type="CDD" id="cd00086">
    <property type="entry name" value="homeodomain"/>
    <property type="match status" value="1"/>
</dbReference>
<protein>
    <submittedName>
        <fullName evidence="7">Homeobox protein</fullName>
    </submittedName>
</protein>
<dbReference type="EMBL" id="JAPDFW010000062">
    <property type="protein sequence ID" value="KAJ5076201.1"/>
    <property type="molecule type" value="Genomic_DNA"/>
</dbReference>
<keyword evidence="1 4" id="KW-0238">DNA-binding</keyword>
<comment type="subcellular location">
    <subcellularLocation>
        <location evidence="4">Nucleus</location>
    </subcellularLocation>
</comment>
<dbReference type="PROSITE" id="PS50071">
    <property type="entry name" value="HOMEOBOX_2"/>
    <property type="match status" value="1"/>
</dbReference>
<feature type="domain" description="Homeobox" evidence="6">
    <location>
        <begin position="43"/>
        <end position="84"/>
    </location>
</feature>
<keyword evidence="8" id="KW-1185">Reference proteome</keyword>
<evidence type="ECO:0000256" key="2">
    <source>
        <dbReference type="ARBA" id="ARBA00023155"/>
    </source>
</evidence>
<comment type="caution">
    <text evidence="7">The sequence shown here is derived from an EMBL/GenBank/DDBJ whole genome shotgun (WGS) entry which is preliminary data.</text>
</comment>
<evidence type="ECO:0000313" key="8">
    <source>
        <dbReference type="Proteomes" id="UP001149090"/>
    </source>
</evidence>